<dbReference type="GO" id="GO:0004339">
    <property type="term" value="F:glucan 1,4-alpha-glucosidase activity"/>
    <property type="evidence" value="ECO:0007669"/>
    <property type="project" value="UniProtKB-EC"/>
</dbReference>
<evidence type="ECO:0000256" key="1">
    <source>
        <dbReference type="ARBA" id="ARBA00001863"/>
    </source>
</evidence>
<evidence type="ECO:0000256" key="7">
    <source>
        <dbReference type="ARBA" id="ARBA00023295"/>
    </source>
</evidence>
<dbReference type="Pfam" id="PF00686">
    <property type="entry name" value="CBM_20"/>
    <property type="match status" value="1"/>
</dbReference>
<evidence type="ECO:0000256" key="8">
    <source>
        <dbReference type="ARBA" id="ARBA00023326"/>
    </source>
</evidence>
<organism evidence="12 13">
    <name type="scientific">Diaporthe australafricana</name>
    <dbReference type="NCBI Taxonomy" id="127596"/>
    <lineage>
        <taxon>Eukaryota</taxon>
        <taxon>Fungi</taxon>
        <taxon>Dikarya</taxon>
        <taxon>Ascomycota</taxon>
        <taxon>Pezizomycotina</taxon>
        <taxon>Sordariomycetes</taxon>
        <taxon>Sordariomycetidae</taxon>
        <taxon>Diaporthales</taxon>
        <taxon>Diaporthaceae</taxon>
        <taxon>Diaporthe</taxon>
    </lineage>
</organism>
<dbReference type="PANTHER" id="PTHR31616">
    <property type="entry name" value="TREHALASE"/>
    <property type="match status" value="1"/>
</dbReference>
<sequence>MAYDIQPSGTANITALPVNSSSLVQPIMTGLTSLLLLGTYAFQAILGRPDAGLVRSNGEIIKRSVDSFVATESPIALSRLLCNIGADGCYTSGVASGAVIASPSKANPDYWYTWSRDAALVLKELTDIFANDYNTTLQSDIQNYITAQAKLQGVSNPSGSLSNGAGLGEPKYNVDLTAFTGDWGRPQRDGPALRAITLITYSNWLVSNGYSSTASNLVWPIIRNDLSYVAQYWNQTGFDLWEEVQGSSFFTTANQHRALVQGAALASTLGTSCAACTSVAPQILCFLQRFWSSSGYIVANINVNNGRTGKDANTLISSISTFDLAVACDAATFQPCSDKALNSHIRANHKSVTDSFRSVYGLNSGIPQGTAVAVGRYSEDVYYNGNPWYLTTLAAAEQLYDALIVWKSQGFIEVTSTSLAFFKDLDSSVTTGTYQSSSSTYTTLVNAVTAYADGYVNVVATYAAPNGSLSEQFEKSNGSPLSAYDLTWSYAAFLSAAARRAGTTPPSWVGASGNVVPGTCSTPSVAGSYSSAAAPSFPASQTPQTGYSTTATATATGTTSSSTGCATASSVLVTFNELVTTTYGETIKIVGNTAALGNWDTSSAVELSANQYTSSNPLWSVTIDLAAGAVVSYKFIRVSSTGTVSWESDPNHTLTVAASCATATTVSSTWQA</sequence>
<keyword evidence="13" id="KW-1185">Reference proteome</keyword>
<dbReference type="PROSITE" id="PS51166">
    <property type="entry name" value="CBM20"/>
    <property type="match status" value="1"/>
</dbReference>
<dbReference type="CDD" id="cd05811">
    <property type="entry name" value="CBM20_glucoamylase"/>
    <property type="match status" value="1"/>
</dbReference>
<keyword evidence="8 9" id="KW-0624">Polysaccharide degradation</keyword>
<protein>
    <recommendedName>
        <fullName evidence="9">Glucoamylase</fullName>
        <ecNumber evidence="9">3.2.1.3</ecNumber>
    </recommendedName>
    <alternativeName>
        <fullName evidence="9">1,4-alpha-D-glucan glucohydrolase</fullName>
    </alternativeName>
    <alternativeName>
        <fullName evidence="9">Glucan 1,4-alpha-glucosidase</fullName>
    </alternativeName>
</protein>
<dbReference type="InterPro" id="IPR012341">
    <property type="entry name" value="6hp_glycosidase-like_sf"/>
</dbReference>
<feature type="domain" description="CBM20" evidence="11">
    <location>
        <begin position="565"/>
        <end position="672"/>
    </location>
</feature>
<dbReference type="EC" id="3.2.1.3" evidence="9"/>
<dbReference type="SUPFAM" id="SSF49452">
    <property type="entry name" value="Starch-binding domain-like"/>
    <property type="match status" value="1"/>
</dbReference>
<dbReference type="InterPro" id="IPR013783">
    <property type="entry name" value="Ig-like_fold"/>
</dbReference>
<dbReference type="Proteomes" id="UP001583177">
    <property type="component" value="Unassembled WGS sequence"/>
</dbReference>
<dbReference type="Pfam" id="PF00723">
    <property type="entry name" value="Glyco_hydro_15"/>
    <property type="match status" value="1"/>
</dbReference>
<dbReference type="Gene3D" id="2.60.40.10">
    <property type="entry name" value="Immunoglobulins"/>
    <property type="match status" value="1"/>
</dbReference>
<dbReference type="InterPro" id="IPR002044">
    <property type="entry name" value="CBM20"/>
</dbReference>
<dbReference type="InterPro" id="IPR008291">
    <property type="entry name" value="Glucoamylase_SBD"/>
</dbReference>
<dbReference type="InterPro" id="IPR011613">
    <property type="entry name" value="GH15-like"/>
</dbReference>
<comment type="similarity">
    <text evidence="2 9">Belongs to the glycosyl hydrolase 15 family.</text>
</comment>
<dbReference type="InterPro" id="IPR034836">
    <property type="entry name" value="CBM20_glucoamylase"/>
</dbReference>
<dbReference type="PANTHER" id="PTHR31616:SF12">
    <property type="entry name" value="GLUCOAMYLASE"/>
    <property type="match status" value="1"/>
</dbReference>
<dbReference type="PRINTS" id="PR00736">
    <property type="entry name" value="GLHYDRLASE15"/>
</dbReference>
<evidence type="ECO:0000256" key="3">
    <source>
        <dbReference type="ARBA" id="ARBA00022729"/>
    </source>
</evidence>
<keyword evidence="6 9" id="KW-0119">Carbohydrate metabolism</keyword>
<dbReference type="InterPro" id="IPR046966">
    <property type="entry name" value="Glucoamylase_active_site"/>
</dbReference>
<evidence type="ECO:0000256" key="2">
    <source>
        <dbReference type="ARBA" id="ARBA00006188"/>
    </source>
</evidence>
<dbReference type="PROSITE" id="PS00820">
    <property type="entry name" value="GLUCOAMYLASE"/>
    <property type="match status" value="1"/>
</dbReference>
<evidence type="ECO:0000259" key="11">
    <source>
        <dbReference type="PROSITE" id="PS51166"/>
    </source>
</evidence>
<keyword evidence="5" id="KW-0325">Glycoprotein</keyword>
<comment type="catalytic activity">
    <reaction evidence="1 9">
        <text>Hydrolysis of terminal (1-&gt;4)-linked alpha-D-glucose residues successively from non-reducing ends of the chains with release of beta-D-glucose.</text>
        <dbReference type="EC" id="3.2.1.3"/>
    </reaction>
</comment>
<proteinExistence type="inferred from homology"/>
<feature type="region of interest" description="Disordered" evidence="10">
    <location>
        <begin position="538"/>
        <end position="564"/>
    </location>
</feature>
<evidence type="ECO:0000256" key="6">
    <source>
        <dbReference type="ARBA" id="ARBA00023277"/>
    </source>
</evidence>
<accession>A0ABR3W1B2</accession>
<dbReference type="Gene3D" id="1.50.10.10">
    <property type="match status" value="1"/>
</dbReference>
<keyword evidence="4 9" id="KW-0378">Hydrolase</keyword>
<dbReference type="EMBL" id="JAWRVE010000183">
    <property type="protein sequence ID" value="KAL1850701.1"/>
    <property type="molecule type" value="Genomic_DNA"/>
</dbReference>
<evidence type="ECO:0000313" key="13">
    <source>
        <dbReference type="Proteomes" id="UP001583177"/>
    </source>
</evidence>
<evidence type="ECO:0000256" key="4">
    <source>
        <dbReference type="ARBA" id="ARBA00022801"/>
    </source>
</evidence>
<gene>
    <name evidence="12" type="primary">GLA1</name>
    <name evidence="12" type="ORF">Daus18300_012844</name>
</gene>
<dbReference type="InterPro" id="IPR013784">
    <property type="entry name" value="Carb-bd-like_fold"/>
</dbReference>
<evidence type="ECO:0000256" key="5">
    <source>
        <dbReference type="ARBA" id="ARBA00023180"/>
    </source>
</evidence>
<dbReference type="PIRSF" id="PIRSF001031">
    <property type="entry name" value="Glu-a-glcsd_SBD"/>
    <property type="match status" value="1"/>
</dbReference>
<evidence type="ECO:0000256" key="10">
    <source>
        <dbReference type="SAM" id="MobiDB-lite"/>
    </source>
</evidence>
<dbReference type="InterPro" id="IPR000165">
    <property type="entry name" value="Glucoamylase"/>
</dbReference>
<dbReference type="SMART" id="SM01065">
    <property type="entry name" value="CBM_2"/>
    <property type="match status" value="1"/>
</dbReference>
<name>A0ABR3W1B2_9PEZI</name>
<evidence type="ECO:0000256" key="9">
    <source>
        <dbReference type="PIRNR" id="PIRNR001031"/>
    </source>
</evidence>
<keyword evidence="7 9" id="KW-0326">Glycosidase</keyword>
<reference evidence="12 13" key="1">
    <citation type="journal article" date="2024" name="IMA Fungus">
        <title>IMA Genome - F19 : A genome assembly and annotation guide to empower mycologists, including annotated draft genome sequences of Ceratocystis pirilliformis, Diaporthe australafricana, Fusarium ophioides, Paecilomyces lecythidis, and Sporothrix stenoceras.</title>
        <authorList>
            <person name="Aylward J."/>
            <person name="Wilson A.M."/>
            <person name="Visagie C.M."/>
            <person name="Spraker J."/>
            <person name="Barnes I."/>
            <person name="Buitendag C."/>
            <person name="Ceriani C."/>
            <person name="Del Mar Angel L."/>
            <person name="du Plessis D."/>
            <person name="Fuchs T."/>
            <person name="Gasser K."/>
            <person name="Kramer D."/>
            <person name="Li W."/>
            <person name="Munsamy K."/>
            <person name="Piso A."/>
            <person name="Price J.L."/>
            <person name="Sonnekus B."/>
            <person name="Thomas C."/>
            <person name="van der Nest A."/>
            <person name="van Dijk A."/>
            <person name="van Heerden A."/>
            <person name="van Vuuren N."/>
            <person name="Yilmaz N."/>
            <person name="Duong T.A."/>
            <person name="van der Merwe N.A."/>
            <person name="Wingfield M.J."/>
            <person name="Wingfield B.D."/>
        </authorList>
    </citation>
    <scope>NUCLEOTIDE SEQUENCE [LARGE SCALE GENOMIC DNA]</scope>
    <source>
        <strain evidence="12 13">CMW 18300</strain>
    </source>
</reference>
<keyword evidence="3" id="KW-0732">Signal</keyword>
<comment type="caution">
    <text evidence="12">The sequence shown here is derived from an EMBL/GenBank/DDBJ whole genome shotgun (WGS) entry which is preliminary data.</text>
</comment>
<dbReference type="SUPFAM" id="SSF48208">
    <property type="entry name" value="Six-hairpin glycosidases"/>
    <property type="match status" value="1"/>
</dbReference>
<evidence type="ECO:0000313" key="12">
    <source>
        <dbReference type="EMBL" id="KAL1850701.1"/>
    </source>
</evidence>
<dbReference type="InterPro" id="IPR008928">
    <property type="entry name" value="6-hairpin_glycosidase_sf"/>
</dbReference>